<comment type="caution">
    <text evidence="3">The sequence shown here is derived from an EMBL/GenBank/DDBJ whole genome shotgun (WGS) entry which is preliminary data.</text>
</comment>
<feature type="region of interest" description="Disordered" evidence="1">
    <location>
        <begin position="1"/>
        <end position="24"/>
    </location>
</feature>
<protein>
    <submittedName>
        <fullName evidence="3">Uncharacterized protein</fullName>
    </submittedName>
</protein>
<dbReference type="AlphaFoldDB" id="A0A1J1GU00"/>
<dbReference type="Proteomes" id="UP000220797">
    <property type="component" value="Unassembled WGS sequence"/>
</dbReference>
<dbReference type="OrthoDB" id="382895at2759"/>
<keyword evidence="2" id="KW-1133">Transmembrane helix</keyword>
<gene>
    <name evidence="3" type="ORF">PGAL8A_00218700</name>
</gene>
<dbReference type="EMBL" id="CVMV01000032">
    <property type="protein sequence ID" value="CRG94790.1"/>
    <property type="molecule type" value="Genomic_DNA"/>
</dbReference>
<keyword evidence="2" id="KW-0812">Transmembrane</keyword>
<name>A0A1J1GU00_PLAGA</name>
<reference evidence="3" key="1">
    <citation type="submission" date="2015-04" db="EMBL/GenBank/DDBJ databases">
        <authorList>
            <consortium name="Pathogen Informatics"/>
        </authorList>
    </citation>
    <scope>NUCLEOTIDE SEQUENCE [LARGE SCALE GENOMIC DNA]</scope>
    <source>
        <strain evidence="3">8A</strain>
    </source>
</reference>
<dbReference type="RefSeq" id="XP_028527605.1">
    <property type="nucleotide sequence ID" value="XM_028670898.1"/>
</dbReference>
<dbReference type="VEuPathDB" id="PlasmoDB:PGAL8A_00218700"/>
<feature type="compositionally biased region" description="Basic and acidic residues" evidence="1">
    <location>
        <begin position="7"/>
        <end position="24"/>
    </location>
</feature>
<evidence type="ECO:0000256" key="2">
    <source>
        <dbReference type="SAM" id="Phobius"/>
    </source>
</evidence>
<evidence type="ECO:0000313" key="4">
    <source>
        <dbReference type="Proteomes" id="UP000220797"/>
    </source>
</evidence>
<proteinExistence type="predicted"/>
<accession>A0A1J1GU00</accession>
<evidence type="ECO:0000256" key="1">
    <source>
        <dbReference type="SAM" id="MobiDB-lite"/>
    </source>
</evidence>
<evidence type="ECO:0000313" key="3">
    <source>
        <dbReference type="EMBL" id="CRG94790.1"/>
    </source>
</evidence>
<dbReference type="OMA" id="YCKNDKQ"/>
<dbReference type="GeneID" id="39730714"/>
<keyword evidence="4" id="KW-1185">Reference proteome</keyword>
<organism evidence="3 4">
    <name type="scientific">Plasmodium gallinaceum</name>
    <dbReference type="NCBI Taxonomy" id="5849"/>
    <lineage>
        <taxon>Eukaryota</taxon>
        <taxon>Sar</taxon>
        <taxon>Alveolata</taxon>
        <taxon>Apicomplexa</taxon>
        <taxon>Aconoidasida</taxon>
        <taxon>Haemosporida</taxon>
        <taxon>Plasmodiidae</taxon>
        <taxon>Plasmodium</taxon>
        <taxon>Plasmodium (Haemamoeba)</taxon>
    </lineage>
</organism>
<feature type="transmembrane region" description="Helical" evidence="2">
    <location>
        <begin position="53"/>
        <end position="73"/>
    </location>
</feature>
<keyword evidence="2" id="KW-0472">Membrane</keyword>
<sequence length="340" mass="40526">MKNMVKNRKEKESHISDDSKKEKNERKEISKIKLIFVNIYKMVKKKIKSKHKYSFFMGIFIVFLICSGFFQILTELYHTHFYNFKYIDVSNTEKLKEVFFNNTPYLVYCKNSKHKSIHPVINSSRLNYPDILNVAIINCKSLLPSQQNIYQRFNLDESIPAFIISYGKKPKPISLNILNNKKKFLSFIRDSLVFSVPLFSKFPQFQTKCLNQNKKCILFISSKNLIRSNIKYNYINDIFINNKYFSINPMIIDSSRFQLKLNDEIFTSYSKNKDIHVLCLFNHHKDKIDEYYGYFYKDNFEDFKKLSNFVLSCMNATNESSQVIKLSNTPKIKYRTYKQK</sequence>